<dbReference type="EMBL" id="CP092624">
    <property type="protein sequence ID" value="UMM32488.1"/>
    <property type="molecule type" value="Genomic_DNA"/>
</dbReference>
<dbReference type="Proteomes" id="UP000829354">
    <property type="component" value="Chromosome V"/>
</dbReference>
<feature type="transmembrane region" description="Helical" evidence="6">
    <location>
        <begin position="371"/>
        <end position="390"/>
    </location>
</feature>
<reference evidence="7 9" key="1">
    <citation type="submission" date="2022-02" db="EMBL/GenBank/DDBJ databases">
        <title>Chromosome-level reference genomes for two strains of Caenorhabditis briggsae: an improved platform for comparative genomics.</title>
        <authorList>
            <person name="Stevens L."/>
            <person name="Andersen E.C."/>
        </authorList>
    </citation>
    <scope>NUCLEOTIDE SEQUENCE [LARGE SCALE GENOMIC DNA]</scope>
    <source>
        <strain evidence="7">QX1410_ONT</strain>
        <tissue evidence="7">Whole-organism</tissue>
    </source>
</reference>
<proteinExistence type="inferred from homology"/>
<feature type="transmembrane region" description="Helical" evidence="6">
    <location>
        <begin position="396"/>
        <end position="415"/>
    </location>
</feature>
<evidence type="ECO:0000313" key="7">
    <source>
        <dbReference type="EMBL" id="ULT86740.1"/>
    </source>
</evidence>
<keyword evidence="3 6" id="KW-0812">Transmembrane</keyword>
<feature type="transmembrane region" description="Helical" evidence="6">
    <location>
        <begin position="12"/>
        <end position="31"/>
    </location>
</feature>
<dbReference type="AlphaFoldDB" id="A0AAE9F1K1"/>
<dbReference type="GO" id="GO:0016020">
    <property type="term" value="C:membrane"/>
    <property type="evidence" value="ECO:0007669"/>
    <property type="project" value="UniProtKB-SubCell"/>
</dbReference>
<feature type="transmembrane region" description="Helical" evidence="6">
    <location>
        <begin position="141"/>
        <end position="160"/>
    </location>
</feature>
<dbReference type="PANTHER" id="PTHR23294:SF3">
    <property type="entry name" value="UNC93-LIKE PROTEIN MFSD11"/>
    <property type="match status" value="1"/>
</dbReference>
<evidence type="ECO:0000256" key="2">
    <source>
        <dbReference type="ARBA" id="ARBA00009172"/>
    </source>
</evidence>
<reference evidence="8 10" key="2">
    <citation type="submission" date="2022-04" db="EMBL/GenBank/DDBJ databases">
        <title>Chromosome-level reference genomes for two strains of Caenorhabditis briggsae: an improved platform for comparative genomics.</title>
        <authorList>
            <person name="Stevens L."/>
            <person name="Andersen E."/>
        </authorList>
    </citation>
    <scope>NUCLEOTIDE SEQUENCE [LARGE SCALE GENOMIC DNA]</scope>
    <source>
        <strain evidence="8">VX34</strain>
        <tissue evidence="8">Whole-organism</tissue>
    </source>
</reference>
<evidence type="ECO:0000256" key="4">
    <source>
        <dbReference type="ARBA" id="ARBA00022989"/>
    </source>
</evidence>
<feature type="transmembrane region" description="Helical" evidence="6">
    <location>
        <begin position="263"/>
        <end position="283"/>
    </location>
</feature>
<evidence type="ECO:0000256" key="1">
    <source>
        <dbReference type="ARBA" id="ARBA00004141"/>
    </source>
</evidence>
<protein>
    <submittedName>
        <fullName evidence="8">Uncharacterized protein</fullName>
    </submittedName>
</protein>
<comment type="similarity">
    <text evidence="2">Belongs to the unc-93 family.</text>
</comment>
<keyword evidence="10" id="KW-1185">Reference proteome</keyword>
<evidence type="ECO:0000256" key="5">
    <source>
        <dbReference type="ARBA" id="ARBA00023136"/>
    </source>
</evidence>
<dbReference type="EMBL" id="CP090895">
    <property type="protein sequence ID" value="ULT86740.1"/>
    <property type="molecule type" value="Genomic_DNA"/>
</dbReference>
<name>A0AAE9F1K1_CAEBR</name>
<dbReference type="InterPro" id="IPR051617">
    <property type="entry name" value="UNC-93-like_regulator"/>
</dbReference>
<gene>
    <name evidence="7" type="ORF">L3Y34_006446</name>
    <name evidence="8" type="ORF">L5515_006257</name>
</gene>
<dbReference type="InterPro" id="IPR010291">
    <property type="entry name" value="Ion_channel_UNC-93"/>
</dbReference>
<dbReference type="Proteomes" id="UP000827892">
    <property type="component" value="Chromosome V"/>
</dbReference>
<dbReference type="Pfam" id="PF05978">
    <property type="entry name" value="UNC-93"/>
    <property type="match status" value="1"/>
</dbReference>
<feature type="transmembrane region" description="Helical" evidence="6">
    <location>
        <begin position="334"/>
        <end position="350"/>
    </location>
</feature>
<comment type="subcellular location">
    <subcellularLocation>
        <location evidence="1">Membrane</location>
        <topology evidence="1">Multi-pass membrane protein</topology>
    </subcellularLocation>
</comment>
<evidence type="ECO:0000313" key="10">
    <source>
        <dbReference type="Proteomes" id="UP000829354"/>
    </source>
</evidence>
<feature type="transmembrane region" description="Helical" evidence="6">
    <location>
        <begin position="79"/>
        <end position="96"/>
    </location>
</feature>
<sequence length="439" mass="49199">MVKVSQSSKNIYQLASVFFFNSFSLCTLSALSQTFIDSVAESEGINKHAGYYSGFLSYLVFTFGHFVATPIVEIISPKWSIVFGLFSYAVYESSFIFMDEYFLYFAAIFSGFGGSLLYTGQLDYLAQNCEPHTLDRNSSSSWGLSQIATLLGGFFLLIFYRFQTGNEFDMSLIRLIVGSFMVSTILSIFDASLLSKPVFKAKKNQEPYLKHLSQIVQISFDRNMLLLLPSFVYTGIEMSFYFAVFPTMVSFTKSLGNTRDLNIVAMIFVGFGNICGCFILSFLGARVREIGRKYLVLMAACVHLISFILLFLSFPDESPLQPTESSSFLKSSQYSVVLCGVLIGFGDAIINQQCYTILNDIYDKSQRVEAFAVYRFYQSLAGSIAMLYSAHVLLKVHVTVLITVGVIATATFFGIRIPKHHYQEAASCDETEKKNIEIL</sequence>
<evidence type="ECO:0000313" key="9">
    <source>
        <dbReference type="Proteomes" id="UP000827892"/>
    </source>
</evidence>
<dbReference type="Gene3D" id="1.20.1250.20">
    <property type="entry name" value="MFS general substrate transporter like domains"/>
    <property type="match status" value="1"/>
</dbReference>
<keyword evidence="5 6" id="KW-0472">Membrane</keyword>
<dbReference type="InterPro" id="IPR036259">
    <property type="entry name" value="MFS_trans_sf"/>
</dbReference>
<dbReference type="PANTHER" id="PTHR23294">
    <property type="entry name" value="ET TRANSLATION PRODUCT-RELATED"/>
    <property type="match status" value="1"/>
</dbReference>
<keyword evidence="4 6" id="KW-1133">Transmembrane helix</keyword>
<dbReference type="SUPFAM" id="SSF103473">
    <property type="entry name" value="MFS general substrate transporter"/>
    <property type="match status" value="1"/>
</dbReference>
<feature type="transmembrane region" description="Helical" evidence="6">
    <location>
        <begin position="51"/>
        <end position="72"/>
    </location>
</feature>
<organism evidence="8 10">
    <name type="scientific">Caenorhabditis briggsae</name>
    <dbReference type="NCBI Taxonomy" id="6238"/>
    <lineage>
        <taxon>Eukaryota</taxon>
        <taxon>Metazoa</taxon>
        <taxon>Ecdysozoa</taxon>
        <taxon>Nematoda</taxon>
        <taxon>Chromadorea</taxon>
        <taxon>Rhabditida</taxon>
        <taxon>Rhabditina</taxon>
        <taxon>Rhabditomorpha</taxon>
        <taxon>Rhabditoidea</taxon>
        <taxon>Rhabditidae</taxon>
        <taxon>Peloderinae</taxon>
        <taxon>Caenorhabditis</taxon>
    </lineage>
</organism>
<accession>A0AAE9F1K1</accession>
<evidence type="ECO:0000256" key="6">
    <source>
        <dbReference type="SAM" id="Phobius"/>
    </source>
</evidence>
<feature type="transmembrane region" description="Helical" evidence="6">
    <location>
        <begin position="172"/>
        <end position="194"/>
    </location>
</feature>
<evidence type="ECO:0000313" key="8">
    <source>
        <dbReference type="EMBL" id="UMM32488.1"/>
    </source>
</evidence>
<evidence type="ECO:0000256" key="3">
    <source>
        <dbReference type="ARBA" id="ARBA00022692"/>
    </source>
</evidence>
<feature type="transmembrane region" description="Helical" evidence="6">
    <location>
        <begin position="295"/>
        <end position="314"/>
    </location>
</feature>
<feature type="transmembrane region" description="Helical" evidence="6">
    <location>
        <begin position="102"/>
        <end position="120"/>
    </location>
</feature>
<feature type="transmembrane region" description="Helical" evidence="6">
    <location>
        <begin position="224"/>
        <end position="243"/>
    </location>
</feature>